<evidence type="ECO:0008006" key="4">
    <source>
        <dbReference type="Google" id="ProtNLM"/>
    </source>
</evidence>
<organism evidence="2 3">
    <name type="scientific">Amycolatopsis xylanica</name>
    <dbReference type="NCBI Taxonomy" id="589385"/>
    <lineage>
        <taxon>Bacteria</taxon>
        <taxon>Bacillati</taxon>
        <taxon>Actinomycetota</taxon>
        <taxon>Actinomycetes</taxon>
        <taxon>Pseudonocardiales</taxon>
        <taxon>Pseudonocardiaceae</taxon>
        <taxon>Amycolatopsis</taxon>
    </lineage>
</organism>
<dbReference type="RefSeq" id="WP_091288069.1">
    <property type="nucleotide sequence ID" value="NZ_FNON01000002.1"/>
</dbReference>
<name>A0A1H2YH43_9PSEU</name>
<dbReference type="STRING" id="589385.SAMN05421504_102132"/>
<protein>
    <recommendedName>
        <fullName evidence="4">Secreted protein</fullName>
    </recommendedName>
</protein>
<feature type="signal peptide" evidence="1">
    <location>
        <begin position="1"/>
        <end position="25"/>
    </location>
</feature>
<accession>A0A1H2YH43</accession>
<gene>
    <name evidence="2" type="ORF">SAMN05421504_102132</name>
</gene>
<evidence type="ECO:0000313" key="3">
    <source>
        <dbReference type="Proteomes" id="UP000199515"/>
    </source>
</evidence>
<proteinExistence type="predicted"/>
<dbReference type="EMBL" id="FNON01000002">
    <property type="protein sequence ID" value="SDX04400.1"/>
    <property type="molecule type" value="Genomic_DNA"/>
</dbReference>
<dbReference type="AlphaFoldDB" id="A0A1H2YH43"/>
<reference evidence="2 3" key="1">
    <citation type="submission" date="2016-10" db="EMBL/GenBank/DDBJ databases">
        <authorList>
            <person name="de Groot N.N."/>
        </authorList>
    </citation>
    <scope>NUCLEOTIDE SEQUENCE [LARGE SCALE GENOMIC DNA]</scope>
    <source>
        <strain evidence="2 3">CPCC 202699</strain>
    </source>
</reference>
<sequence>MDNRIKAATAAVFAMAGVLAGPVTAASANAPIPGQDCQYLAIKRTPPAQAIANCNRLDDGFTIYSVVIVCEDGEQHQGNWAPPHRVSTARCPEGIRMTGANPFIAQM</sequence>
<dbReference type="Proteomes" id="UP000199515">
    <property type="component" value="Unassembled WGS sequence"/>
</dbReference>
<keyword evidence="1" id="KW-0732">Signal</keyword>
<evidence type="ECO:0000256" key="1">
    <source>
        <dbReference type="SAM" id="SignalP"/>
    </source>
</evidence>
<feature type="chain" id="PRO_5011661836" description="Secreted protein" evidence="1">
    <location>
        <begin position="26"/>
        <end position="107"/>
    </location>
</feature>
<evidence type="ECO:0000313" key="2">
    <source>
        <dbReference type="EMBL" id="SDX04400.1"/>
    </source>
</evidence>
<keyword evidence="3" id="KW-1185">Reference proteome</keyword>